<proteinExistence type="predicted"/>
<comment type="caution">
    <text evidence="1">The sequence shown here is derived from an EMBL/GenBank/DDBJ whole genome shotgun (WGS) entry which is preliminary data.</text>
</comment>
<gene>
    <name evidence="1" type="ORF">BaRGS_00040124</name>
</gene>
<organism evidence="1 2">
    <name type="scientific">Batillaria attramentaria</name>
    <dbReference type="NCBI Taxonomy" id="370345"/>
    <lineage>
        <taxon>Eukaryota</taxon>
        <taxon>Metazoa</taxon>
        <taxon>Spiralia</taxon>
        <taxon>Lophotrochozoa</taxon>
        <taxon>Mollusca</taxon>
        <taxon>Gastropoda</taxon>
        <taxon>Caenogastropoda</taxon>
        <taxon>Sorbeoconcha</taxon>
        <taxon>Cerithioidea</taxon>
        <taxon>Batillariidae</taxon>
        <taxon>Batillaria</taxon>
    </lineage>
</organism>
<sequence length="98" mass="11144">MTLRSRVDSAQAIISIVCFPCGSQRMRFYDFNVSPEMKPAANRIEKKIYWILDLMRSLCKASTDGRMCDAESFTGVKLELRWVRSVNFSAIDPEVSAS</sequence>
<reference evidence="1 2" key="1">
    <citation type="journal article" date="2023" name="Sci. Data">
        <title>Genome assembly of the Korean intertidal mud-creeper Batillaria attramentaria.</title>
        <authorList>
            <person name="Patra A.K."/>
            <person name="Ho P.T."/>
            <person name="Jun S."/>
            <person name="Lee S.J."/>
            <person name="Kim Y."/>
            <person name="Won Y.J."/>
        </authorList>
    </citation>
    <scope>NUCLEOTIDE SEQUENCE [LARGE SCALE GENOMIC DNA]</scope>
    <source>
        <strain evidence="1">Wonlab-2016</strain>
    </source>
</reference>
<evidence type="ECO:0000313" key="1">
    <source>
        <dbReference type="EMBL" id="KAK7448181.1"/>
    </source>
</evidence>
<dbReference type="EMBL" id="JACVVK020000762">
    <property type="protein sequence ID" value="KAK7448181.1"/>
    <property type="molecule type" value="Genomic_DNA"/>
</dbReference>
<name>A0ABD0J171_9CAEN</name>
<protein>
    <submittedName>
        <fullName evidence="1">Uncharacterized protein</fullName>
    </submittedName>
</protein>
<accession>A0ABD0J171</accession>
<dbReference type="Proteomes" id="UP001519460">
    <property type="component" value="Unassembled WGS sequence"/>
</dbReference>
<evidence type="ECO:0000313" key="2">
    <source>
        <dbReference type="Proteomes" id="UP001519460"/>
    </source>
</evidence>
<dbReference type="AlphaFoldDB" id="A0ABD0J171"/>
<keyword evidence="2" id="KW-1185">Reference proteome</keyword>